<evidence type="ECO:0000259" key="7">
    <source>
        <dbReference type="PROSITE" id="PS50261"/>
    </source>
</evidence>
<evidence type="ECO:0000256" key="6">
    <source>
        <dbReference type="SAM" id="SignalP"/>
    </source>
</evidence>
<feature type="signal peptide" evidence="6">
    <location>
        <begin position="1"/>
        <end position="18"/>
    </location>
</feature>
<proteinExistence type="predicted"/>
<evidence type="ECO:0000313" key="9">
    <source>
        <dbReference type="RefSeq" id="XP_006812466.1"/>
    </source>
</evidence>
<protein>
    <submittedName>
        <fullName evidence="9">Probable G-protein coupled receptor 112-like</fullName>
    </submittedName>
</protein>
<dbReference type="PANTHER" id="PTHR45692:SF1">
    <property type="entry name" value="G-PROTEIN COUPLED RECEPTORS FAMILY 2 PROFILE 2 DOMAIN-CONTAINING PROTEIN"/>
    <property type="match status" value="1"/>
</dbReference>
<evidence type="ECO:0000256" key="5">
    <source>
        <dbReference type="SAM" id="Phobius"/>
    </source>
</evidence>
<evidence type="ECO:0000313" key="8">
    <source>
        <dbReference type="Proteomes" id="UP000694865"/>
    </source>
</evidence>
<dbReference type="PRINTS" id="PR00249">
    <property type="entry name" value="GPCRSECRETIN"/>
</dbReference>
<keyword evidence="8" id="KW-1185">Reference proteome</keyword>
<sequence length="804" mass="89656">MEFIWILVATCLVACSSTSLVYNDTVTDVYDAVNSDYPFWPFTPTIYSEEQEKIGLERWIQHNDNLPEVCRTDICYSQSTTNRKGTFNWSRSYAGDNVTVTCPHGGLVSSERPAISHRTCEYTSSYGENYFAYWGAPITADCQWESTITQELFHIMKQLDNIDNNSSSVVHLMMNVQQLTSNPDNLTEIDVDIISDIIEVVVRQMFILSVRDMHMVGGTLVDVVSQLTEVDIDVLSRVTTACGSITDNLELYMENIEFDYQSSIKYKSENIDVDVRRMRDTFEGGSDTVSGSDIGSSGYFAWSSEDDSSRSTHGVLLTIPLDPLWASDTDGMEDSSFVRSQRSIGMPLMPSDRLVLIVYYDNSLFSVRNDLPGPNNTPSSSLEVSSTVAFSSAMVLGQMVTQLSEPVRVTFRKDDIDGNQSSVLCGVDPGFDMMDDAMGCQEAFITGLYITCLCDILGSYYIMTQKAAPSTIISVDDERAGGFEFLGFPYIEVLSVFTFIGFGVSIISLVMTISTFAVFRQLRRGRPTIILMNLCVALCLQMTAFLVLIPVVDNQYGCRFANVLKVYLILVTLMWNGVEGLNMYLALIQVFTIHITHFVLKCGIIAWVVPIIIVVLPLLFDSALYDGFYSTETAPLCPFVCQLPRTTFFFVLLLPMSLIIIGNSIVFILVLRILRRKTQNGNQSSKFVQLRGAVAMLLLLGLAWIFSGFAVINYGSVGKDLQVIQITFQCLFVFCIAFQGFYIFIFHCARHQEVRATWLQCFCKRKSDDGSGSSLVKTKTSSGDQVIPNLKQTSDADCSALTSL</sequence>
<dbReference type="Gene3D" id="1.20.1070.10">
    <property type="entry name" value="Rhodopsin 7-helix transmembrane proteins"/>
    <property type="match status" value="1"/>
</dbReference>
<dbReference type="SUPFAM" id="SSF81321">
    <property type="entry name" value="Family A G protein-coupled receptor-like"/>
    <property type="match status" value="1"/>
</dbReference>
<dbReference type="PROSITE" id="PS50261">
    <property type="entry name" value="G_PROTEIN_RECEP_F2_4"/>
    <property type="match status" value="1"/>
</dbReference>
<feature type="domain" description="G-protein coupled receptors family 2 profile 2" evidence="7">
    <location>
        <begin position="494"/>
        <end position="751"/>
    </location>
</feature>
<evidence type="ECO:0000256" key="2">
    <source>
        <dbReference type="ARBA" id="ARBA00022692"/>
    </source>
</evidence>
<feature type="transmembrane region" description="Helical" evidence="5">
    <location>
        <begin position="493"/>
        <end position="519"/>
    </location>
</feature>
<keyword evidence="3 5" id="KW-1133">Transmembrane helix</keyword>
<feature type="transmembrane region" description="Helical" evidence="5">
    <location>
        <begin position="648"/>
        <end position="671"/>
    </location>
</feature>
<dbReference type="PANTHER" id="PTHR45692">
    <property type="entry name" value="G_PROTEIN_RECEP_F2_4 DOMAIN-CONTAINING PROTEIN"/>
    <property type="match status" value="1"/>
</dbReference>
<keyword evidence="2 5" id="KW-0812">Transmembrane</keyword>
<feature type="chain" id="PRO_5045745687" evidence="6">
    <location>
        <begin position="19"/>
        <end position="804"/>
    </location>
</feature>
<evidence type="ECO:0000256" key="4">
    <source>
        <dbReference type="ARBA" id="ARBA00023136"/>
    </source>
</evidence>
<evidence type="ECO:0000256" key="1">
    <source>
        <dbReference type="ARBA" id="ARBA00004141"/>
    </source>
</evidence>
<dbReference type="RefSeq" id="XP_006812466.1">
    <property type="nucleotide sequence ID" value="XM_006812403.1"/>
</dbReference>
<feature type="transmembrane region" description="Helical" evidence="5">
    <location>
        <begin position="692"/>
        <end position="714"/>
    </location>
</feature>
<dbReference type="InterPro" id="IPR000832">
    <property type="entry name" value="GPCR_2_secretin-like"/>
</dbReference>
<feature type="transmembrane region" description="Helical" evidence="5">
    <location>
        <begin position="726"/>
        <end position="745"/>
    </location>
</feature>
<dbReference type="GeneID" id="102808400"/>
<feature type="transmembrane region" description="Helical" evidence="5">
    <location>
        <begin position="531"/>
        <end position="552"/>
    </location>
</feature>
<accession>A0ABM0LXH5</accession>
<reference evidence="9" key="1">
    <citation type="submission" date="2025-08" db="UniProtKB">
        <authorList>
            <consortium name="RefSeq"/>
        </authorList>
    </citation>
    <scope>IDENTIFICATION</scope>
    <source>
        <tissue evidence="9">Testes</tissue>
    </source>
</reference>
<keyword evidence="6" id="KW-0732">Signal</keyword>
<dbReference type="Proteomes" id="UP000694865">
    <property type="component" value="Unplaced"/>
</dbReference>
<name>A0ABM0LXH5_SACKO</name>
<dbReference type="Pfam" id="PF00002">
    <property type="entry name" value="7tm_2"/>
    <property type="match status" value="1"/>
</dbReference>
<feature type="transmembrane region" description="Helical" evidence="5">
    <location>
        <begin position="564"/>
        <end position="586"/>
    </location>
</feature>
<comment type="subcellular location">
    <subcellularLocation>
        <location evidence="1">Membrane</location>
        <topology evidence="1">Multi-pass membrane protein</topology>
    </subcellularLocation>
</comment>
<feature type="transmembrane region" description="Helical" evidence="5">
    <location>
        <begin position="598"/>
        <end position="620"/>
    </location>
</feature>
<evidence type="ECO:0000256" key="3">
    <source>
        <dbReference type="ARBA" id="ARBA00022989"/>
    </source>
</evidence>
<dbReference type="InterPro" id="IPR017981">
    <property type="entry name" value="GPCR_2-like_7TM"/>
</dbReference>
<dbReference type="CDD" id="cd15040">
    <property type="entry name" value="7tmB2_Adhesion"/>
    <property type="match status" value="1"/>
</dbReference>
<keyword evidence="4 5" id="KW-0472">Membrane</keyword>
<gene>
    <name evidence="9" type="primary">LOC102808400</name>
</gene>
<organism evidence="8 9">
    <name type="scientific">Saccoglossus kowalevskii</name>
    <name type="common">Acorn worm</name>
    <dbReference type="NCBI Taxonomy" id="10224"/>
    <lineage>
        <taxon>Eukaryota</taxon>
        <taxon>Metazoa</taxon>
        <taxon>Hemichordata</taxon>
        <taxon>Enteropneusta</taxon>
        <taxon>Harrimaniidae</taxon>
        <taxon>Saccoglossus</taxon>
    </lineage>
</organism>